<reference evidence="2 3" key="1">
    <citation type="submission" date="2024-03" db="EMBL/GenBank/DDBJ databases">
        <title>Complete genome sequence of the green alga Chloropicon roscoffensis RCC1871.</title>
        <authorList>
            <person name="Lemieux C."/>
            <person name="Pombert J.-F."/>
            <person name="Otis C."/>
            <person name="Turmel M."/>
        </authorList>
    </citation>
    <scope>NUCLEOTIDE SEQUENCE [LARGE SCALE GENOMIC DNA]</scope>
    <source>
        <strain evidence="2 3">RCC1871</strain>
    </source>
</reference>
<evidence type="ECO:0000313" key="3">
    <source>
        <dbReference type="Proteomes" id="UP001472866"/>
    </source>
</evidence>
<accession>A0AAX4PEV7</accession>
<organism evidence="2 3">
    <name type="scientific">Chloropicon roscoffensis</name>
    <dbReference type="NCBI Taxonomy" id="1461544"/>
    <lineage>
        <taxon>Eukaryota</taxon>
        <taxon>Viridiplantae</taxon>
        <taxon>Chlorophyta</taxon>
        <taxon>Chloropicophyceae</taxon>
        <taxon>Chloropicales</taxon>
        <taxon>Chloropicaceae</taxon>
        <taxon>Chloropicon</taxon>
    </lineage>
</organism>
<dbReference type="AlphaFoldDB" id="A0AAX4PEV7"/>
<name>A0AAX4PEV7_9CHLO</name>
<keyword evidence="1" id="KW-0732">Signal</keyword>
<keyword evidence="3" id="KW-1185">Reference proteome</keyword>
<dbReference type="EMBL" id="CP151510">
    <property type="protein sequence ID" value="WZN64683.1"/>
    <property type="molecule type" value="Genomic_DNA"/>
</dbReference>
<sequence length="166" mass="17156">MKFAAAATCCVVLAALVAAHGAAAQNVTAELESAPDTMMNGTIMNMMNETMGNATASSAEEGAPAVEEGAAAGYPVFSYEAIFPGGIFSAEAYGNWLQAVSAYYTNMYTNMYTEAAAAETSAIESAYSAAFNPATYFTGSYGGYGFPGFRPSFGNIAQQWQAALTG</sequence>
<proteinExistence type="predicted"/>
<gene>
    <name evidence="2" type="ORF">HKI87_10g62400</name>
</gene>
<dbReference type="Proteomes" id="UP001472866">
    <property type="component" value="Chromosome 10"/>
</dbReference>
<evidence type="ECO:0000256" key="1">
    <source>
        <dbReference type="SAM" id="SignalP"/>
    </source>
</evidence>
<feature type="signal peptide" evidence="1">
    <location>
        <begin position="1"/>
        <end position="24"/>
    </location>
</feature>
<feature type="chain" id="PRO_5043802865" evidence="1">
    <location>
        <begin position="25"/>
        <end position="166"/>
    </location>
</feature>
<evidence type="ECO:0000313" key="2">
    <source>
        <dbReference type="EMBL" id="WZN64683.1"/>
    </source>
</evidence>
<protein>
    <submittedName>
        <fullName evidence="2">Uncharacterized protein</fullName>
    </submittedName>
</protein>